<dbReference type="PROSITE" id="PS50056">
    <property type="entry name" value="TYR_PHOSPHATASE_2"/>
    <property type="match status" value="1"/>
</dbReference>
<comment type="catalytic activity">
    <reaction evidence="16">
        <text>1,2-dioctanoyl-sn-glycero-3-phospho-(1D-myo-inositol-5-phosphate) + H2O = 1,2-dioctanoyl-sn-glycero-3-phospho-(1D-myo-inositol) + phosphate</text>
        <dbReference type="Rhea" id="RHEA:42308"/>
        <dbReference type="ChEBI" id="CHEBI:15377"/>
        <dbReference type="ChEBI" id="CHEBI:43474"/>
        <dbReference type="ChEBI" id="CHEBI:65221"/>
        <dbReference type="ChEBI" id="CHEBI:78911"/>
    </reaction>
    <physiologicalReaction direction="left-to-right" evidence="16">
        <dbReference type="Rhea" id="RHEA:42309"/>
    </physiologicalReaction>
</comment>
<keyword evidence="4" id="KW-0378">Hydrolase</keyword>
<evidence type="ECO:0000256" key="15">
    <source>
        <dbReference type="ARBA" id="ARBA00052632"/>
    </source>
</evidence>
<dbReference type="PROSITE" id="PS00383">
    <property type="entry name" value="TYR_PHOSPHATASE_1"/>
    <property type="match status" value="1"/>
</dbReference>
<dbReference type="PANTHER" id="PTHR46712">
    <property type="entry name" value="PHOSPHATIDYLGLYCEROPHOSPHATASE AND PROTEIN-TYROSINE PHOSPHATASE 1"/>
    <property type="match status" value="1"/>
</dbReference>
<proteinExistence type="predicted"/>
<comment type="catalytic activity">
    <reaction evidence="14">
        <text>1,2-dibutyryl-sn-glycero-3-phospho-(1D-myo-inositol-5-phosphate) + H2O = 1,2-dibutyryl-sn-glycero-3-phospho-(1D-myo-inositol) + phosphate</text>
        <dbReference type="Rhea" id="RHEA:42584"/>
        <dbReference type="ChEBI" id="CHEBI:15377"/>
        <dbReference type="ChEBI" id="CHEBI:43474"/>
        <dbReference type="ChEBI" id="CHEBI:82605"/>
        <dbReference type="ChEBI" id="CHEBI:82606"/>
    </reaction>
    <physiologicalReaction direction="left-to-right" evidence="14">
        <dbReference type="Rhea" id="RHEA:42585"/>
    </physiologicalReaction>
</comment>
<dbReference type="Gene3D" id="3.90.190.10">
    <property type="entry name" value="Protein tyrosine phosphatase superfamily"/>
    <property type="match status" value="1"/>
</dbReference>
<evidence type="ECO:0000313" key="20">
    <source>
        <dbReference type="EMBL" id="CAD7622808.1"/>
    </source>
</evidence>
<evidence type="ECO:0000256" key="12">
    <source>
        <dbReference type="ARBA" id="ARBA00050944"/>
    </source>
</evidence>
<evidence type="ECO:0000259" key="19">
    <source>
        <dbReference type="PROSITE" id="PS50056"/>
    </source>
</evidence>
<evidence type="ECO:0000256" key="13">
    <source>
        <dbReference type="ARBA" id="ARBA00051818"/>
    </source>
</evidence>
<comment type="catalytic activity">
    <reaction evidence="12">
        <text>a 1,2-diacyl-sn-glycero-3-phospho-(1'-sn-glycero-3'-phosphate) + H2O = a 1,2-diacyl-sn-glycero-3-phospho-(1'-sn-glycerol) + phosphate</text>
        <dbReference type="Rhea" id="RHEA:33751"/>
        <dbReference type="ChEBI" id="CHEBI:15377"/>
        <dbReference type="ChEBI" id="CHEBI:43474"/>
        <dbReference type="ChEBI" id="CHEBI:60110"/>
        <dbReference type="ChEBI" id="CHEBI:64716"/>
        <dbReference type="EC" id="3.1.3.27"/>
    </reaction>
    <physiologicalReaction direction="left-to-right" evidence="12">
        <dbReference type="Rhea" id="RHEA:33752"/>
    </physiologicalReaction>
</comment>
<dbReference type="InterPro" id="IPR044596">
    <property type="entry name" value="PTPMT1-like"/>
</dbReference>
<evidence type="ECO:0000256" key="16">
    <source>
        <dbReference type="ARBA" id="ARBA00052780"/>
    </source>
</evidence>
<dbReference type="GO" id="GO:0004439">
    <property type="term" value="F:phosphatidylinositol-4,5-bisphosphate 5-phosphatase activity"/>
    <property type="evidence" value="ECO:0007669"/>
    <property type="project" value="TreeGrafter"/>
</dbReference>
<evidence type="ECO:0000256" key="8">
    <source>
        <dbReference type="ARBA" id="ARBA00023209"/>
    </source>
</evidence>
<keyword evidence="8" id="KW-0594">Phospholipid biosynthesis</keyword>
<evidence type="ECO:0000256" key="1">
    <source>
        <dbReference type="ARBA" id="ARBA00004370"/>
    </source>
</evidence>
<dbReference type="InterPro" id="IPR016130">
    <property type="entry name" value="Tyr_Pase_AS"/>
</dbReference>
<comment type="pathway">
    <text evidence="2">Lipid metabolism.</text>
</comment>
<evidence type="ECO:0000256" key="9">
    <source>
        <dbReference type="ARBA" id="ARBA00023264"/>
    </source>
</evidence>
<keyword evidence="3" id="KW-0444">Lipid biosynthesis</keyword>
<evidence type="ECO:0000256" key="17">
    <source>
        <dbReference type="ARBA" id="ARBA00069309"/>
    </source>
</evidence>
<dbReference type="GO" id="GO:0008962">
    <property type="term" value="F:phosphatidylglycerophosphatase activity"/>
    <property type="evidence" value="ECO:0007669"/>
    <property type="project" value="UniProtKB-EC"/>
</dbReference>
<organism evidence="20">
    <name type="scientific">Medioppia subpectinata</name>
    <dbReference type="NCBI Taxonomy" id="1979941"/>
    <lineage>
        <taxon>Eukaryota</taxon>
        <taxon>Metazoa</taxon>
        <taxon>Ecdysozoa</taxon>
        <taxon>Arthropoda</taxon>
        <taxon>Chelicerata</taxon>
        <taxon>Arachnida</taxon>
        <taxon>Acari</taxon>
        <taxon>Acariformes</taxon>
        <taxon>Sarcoptiformes</taxon>
        <taxon>Oribatida</taxon>
        <taxon>Brachypylina</taxon>
        <taxon>Oppioidea</taxon>
        <taxon>Oppiidae</taxon>
        <taxon>Medioppia</taxon>
    </lineage>
</organism>
<dbReference type="InterPro" id="IPR020422">
    <property type="entry name" value="TYR_PHOSPHATASE_DUAL_dom"/>
</dbReference>
<dbReference type="SUPFAM" id="SSF52799">
    <property type="entry name" value="(Phosphotyrosine protein) phosphatases II"/>
    <property type="match status" value="1"/>
</dbReference>
<dbReference type="Pfam" id="PF00782">
    <property type="entry name" value="DSPc"/>
    <property type="match status" value="1"/>
</dbReference>
<keyword evidence="21" id="KW-1185">Reference proteome</keyword>
<keyword evidence="5" id="KW-0904">Protein phosphatase</keyword>
<evidence type="ECO:0000259" key="18">
    <source>
        <dbReference type="PROSITE" id="PS50054"/>
    </source>
</evidence>
<evidence type="ECO:0000256" key="6">
    <source>
        <dbReference type="ARBA" id="ARBA00023098"/>
    </source>
</evidence>
<accession>A0A7R9PVV2</accession>
<evidence type="ECO:0000256" key="5">
    <source>
        <dbReference type="ARBA" id="ARBA00022912"/>
    </source>
</evidence>
<dbReference type="InterPro" id="IPR042165">
    <property type="entry name" value="PTPMT1"/>
</dbReference>
<comment type="catalytic activity">
    <reaction evidence="15">
        <text>1,2-di-(9Z-octadecenoyl)-sn-glycero-3-phospho-(1'-sn-glycerol-3'-phosphate) + H2O = 1,2-di-(9Z-octadecenoyl)-sn-glycero-3-phospho-(1'-sn-glycerol) + phosphate</text>
        <dbReference type="Rhea" id="RHEA:42304"/>
        <dbReference type="ChEBI" id="CHEBI:15377"/>
        <dbReference type="ChEBI" id="CHEBI:43474"/>
        <dbReference type="ChEBI" id="CHEBI:75163"/>
        <dbReference type="ChEBI" id="CHEBI:78907"/>
    </reaction>
    <physiologicalReaction direction="left-to-right" evidence="15">
        <dbReference type="Rhea" id="RHEA:42305"/>
    </physiologicalReaction>
</comment>
<feature type="domain" description="Tyrosine specific protein phosphatases" evidence="19">
    <location>
        <begin position="97"/>
        <end position="165"/>
    </location>
</feature>
<feature type="domain" description="Tyrosine-protein phosphatase" evidence="18">
    <location>
        <begin position="25"/>
        <end position="176"/>
    </location>
</feature>
<evidence type="ECO:0000313" key="21">
    <source>
        <dbReference type="Proteomes" id="UP000759131"/>
    </source>
</evidence>
<gene>
    <name evidence="20" type="ORF">OSB1V03_LOCUS3271</name>
</gene>
<dbReference type="EMBL" id="OC855868">
    <property type="protein sequence ID" value="CAD7622808.1"/>
    <property type="molecule type" value="Genomic_DNA"/>
</dbReference>
<dbReference type="GO" id="GO:0016020">
    <property type="term" value="C:membrane"/>
    <property type="evidence" value="ECO:0007669"/>
    <property type="project" value="UniProtKB-SubCell"/>
</dbReference>
<dbReference type="PROSITE" id="PS50054">
    <property type="entry name" value="TYR_PHOSPHATASE_DUAL"/>
    <property type="match status" value="1"/>
</dbReference>
<evidence type="ECO:0000256" key="14">
    <source>
        <dbReference type="ARBA" id="ARBA00052505"/>
    </source>
</evidence>
<dbReference type="FunFam" id="3.90.190.10:FF:000060">
    <property type="entry name" value="Phosphatidylglycerophosphatase and protein-tyrosine phosphatase 1"/>
    <property type="match status" value="1"/>
</dbReference>
<comment type="subcellular location">
    <subcellularLocation>
        <location evidence="1">Membrane</location>
    </subcellularLocation>
</comment>
<dbReference type="OrthoDB" id="273181at2759"/>
<dbReference type="InterPro" id="IPR000340">
    <property type="entry name" value="Dual-sp_phosphatase_cat-dom"/>
</dbReference>
<dbReference type="Proteomes" id="UP000759131">
    <property type="component" value="Unassembled WGS sequence"/>
</dbReference>
<evidence type="ECO:0000256" key="2">
    <source>
        <dbReference type="ARBA" id="ARBA00005189"/>
    </source>
</evidence>
<evidence type="ECO:0000256" key="3">
    <source>
        <dbReference type="ARBA" id="ARBA00022516"/>
    </source>
</evidence>
<evidence type="ECO:0000256" key="4">
    <source>
        <dbReference type="ARBA" id="ARBA00022801"/>
    </source>
</evidence>
<dbReference type="AlphaFoldDB" id="A0A7R9PVV2"/>
<dbReference type="GO" id="GO:0004721">
    <property type="term" value="F:phosphoprotein phosphatase activity"/>
    <property type="evidence" value="ECO:0007669"/>
    <property type="project" value="UniProtKB-KW"/>
</dbReference>
<dbReference type="SMART" id="SM00195">
    <property type="entry name" value="DSPc"/>
    <property type="match status" value="1"/>
</dbReference>
<name>A0A7R9PVV2_9ACAR</name>
<dbReference type="InterPro" id="IPR029021">
    <property type="entry name" value="Prot-tyrosine_phosphatase-like"/>
</dbReference>
<dbReference type="EC" id="3.1.3.27" evidence="11"/>
<reference evidence="20" key="1">
    <citation type="submission" date="2020-11" db="EMBL/GenBank/DDBJ databases">
        <authorList>
            <person name="Tran Van P."/>
        </authorList>
    </citation>
    <scope>NUCLEOTIDE SEQUENCE</scope>
</reference>
<dbReference type="PANTHER" id="PTHR46712:SF1">
    <property type="entry name" value="PHOSPHATIDYLGLYCEROPHOSPHATASE AND PROTEIN-TYROSINE PHOSPHATASE 1"/>
    <property type="match status" value="1"/>
</dbReference>
<protein>
    <recommendedName>
        <fullName evidence="17">Phosphatidylglycerophosphatase and protein-tyrosine phosphatase 1</fullName>
        <ecNumber evidence="11">3.1.3.27</ecNumber>
    </recommendedName>
</protein>
<comment type="catalytic activity">
    <reaction evidence="13">
        <text>a 1-acyl-2-hexanoyl-sn-glycero-3-phospho-(1D-myo-inositol-5-phosphate) + H2O = a 1-acyl-2-hexanoyl-sn-glycero-3-phospho-(1D-myo-inositol) + phosphate</text>
        <dbReference type="Rhea" id="RHEA:42320"/>
        <dbReference type="ChEBI" id="CHEBI:15377"/>
        <dbReference type="ChEBI" id="CHEBI:43474"/>
        <dbReference type="ChEBI" id="CHEBI:78930"/>
        <dbReference type="ChEBI" id="CHEBI:78931"/>
    </reaction>
    <physiologicalReaction direction="left-to-right" evidence="13">
        <dbReference type="Rhea" id="RHEA:42321"/>
    </physiologicalReaction>
</comment>
<evidence type="ECO:0000256" key="7">
    <source>
        <dbReference type="ARBA" id="ARBA00023136"/>
    </source>
</evidence>
<keyword evidence="6" id="KW-0443">Lipid metabolism</keyword>
<comment type="pathway">
    <text evidence="10">Phospholipid metabolism; phosphatidylglycerol biosynthesis; phosphatidylglycerol from CDP-diacylglycerol: step 2/2.</text>
</comment>
<dbReference type="GO" id="GO:0008654">
    <property type="term" value="P:phospholipid biosynthetic process"/>
    <property type="evidence" value="ECO:0007669"/>
    <property type="project" value="UniProtKB-KW"/>
</dbReference>
<keyword evidence="7" id="KW-0472">Membrane</keyword>
<sequence>MFGRVTFYPTLLYNVFMNRVSTRRWFDRIDDNCLLGALPFRSITPELIADEKVKGVVSMNENFELKFWVTTPEEWQRLGVKFLQLNTADIFHAPTQDKIRTGVQFMQQFMGTDSSVYVHCKAGRTRSATLVACYLMKKHNWEPKEAVDYMKSKRPHILLRSTQWEAIGRYYEENCANNNTKQQPDVNLT</sequence>
<dbReference type="GO" id="GO:0005737">
    <property type="term" value="C:cytoplasm"/>
    <property type="evidence" value="ECO:0007669"/>
    <property type="project" value="UniProtKB-ARBA"/>
</dbReference>
<evidence type="ECO:0000256" key="11">
    <source>
        <dbReference type="ARBA" id="ARBA00024224"/>
    </source>
</evidence>
<keyword evidence="9" id="KW-1208">Phospholipid metabolism</keyword>
<evidence type="ECO:0000256" key="10">
    <source>
        <dbReference type="ARBA" id="ARBA00024192"/>
    </source>
</evidence>
<dbReference type="EMBL" id="CAJPIZ010001293">
    <property type="protein sequence ID" value="CAG2103238.1"/>
    <property type="molecule type" value="Genomic_DNA"/>
</dbReference>
<dbReference type="CDD" id="cd14524">
    <property type="entry name" value="PTPMT1"/>
    <property type="match status" value="1"/>
</dbReference>
<dbReference type="InterPro" id="IPR000387">
    <property type="entry name" value="Tyr_Pase_dom"/>
</dbReference>